<dbReference type="RefSeq" id="WP_208342354.1">
    <property type="nucleotide sequence ID" value="NZ_CAWQFN010000132.1"/>
</dbReference>
<accession>A0AAP5IGR7</accession>
<organism evidence="2 3">
    <name type="scientific">Aetokthonos hydrillicola Thurmond2011</name>
    <dbReference type="NCBI Taxonomy" id="2712845"/>
    <lineage>
        <taxon>Bacteria</taxon>
        <taxon>Bacillati</taxon>
        <taxon>Cyanobacteriota</taxon>
        <taxon>Cyanophyceae</taxon>
        <taxon>Nostocales</taxon>
        <taxon>Hapalosiphonaceae</taxon>
        <taxon>Aetokthonos</taxon>
    </lineage>
</organism>
<keyword evidence="1" id="KW-1133">Transmembrane helix</keyword>
<protein>
    <submittedName>
        <fullName evidence="2">VWA domain-containing protein</fullName>
    </submittedName>
</protein>
<dbReference type="EMBL" id="JAALHA020000040">
    <property type="protein sequence ID" value="MDR9900847.1"/>
    <property type="molecule type" value="Genomic_DNA"/>
</dbReference>
<keyword evidence="1" id="KW-0812">Transmembrane</keyword>
<dbReference type="InterPro" id="IPR036465">
    <property type="entry name" value="vWFA_dom_sf"/>
</dbReference>
<proteinExistence type="predicted"/>
<dbReference type="SUPFAM" id="SSF53300">
    <property type="entry name" value="vWA-like"/>
    <property type="match status" value="1"/>
</dbReference>
<feature type="transmembrane region" description="Helical" evidence="1">
    <location>
        <begin position="248"/>
        <end position="267"/>
    </location>
</feature>
<name>A0AAP5IGR7_9CYAN</name>
<reference evidence="3" key="1">
    <citation type="journal article" date="2021" name="Science">
        <title>Hunting the eagle killer: A cyanobacterial neurotoxin causes vacuolar myelinopathy.</title>
        <authorList>
            <person name="Breinlinger S."/>
            <person name="Phillips T.J."/>
            <person name="Haram B.N."/>
            <person name="Mares J."/>
            <person name="Martinez Yerena J.A."/>
            <person name="Hrouzek P."/>
            <person name="Sobotka R."/>
            <person name="Henderson W.M."/>
            <person name="Schmieder P."/>
            <person name="Williams S.M."/>
            <person name="Lauderdale J.D."/>
            <person name="Wilde H.D."/>
            <person name="Gerrin W."/>
            <person name="Kust A."/>
            <person name="Washington J.W."/>
            <person name="Wagner C."/>
            <person name="Geier B."/>
            <person name="Liebeke M."/>
            <person name="Enke H."/>
            <person name="Niedermeyer T.H.J."/>
            <person name="Wilde S.B."/>
        </authorList>
    </citation>
    <scope>NUCLEOTIDE SEQUENCE [LARGE SCALE GENOMIC DNA]</scope>
    <source>
        <strain evidence="3">Thurmond2011</strain>
    </source>
</reference>
<evidence type="ECO:0000313" key="3">
    <source>
        <dbReference type="Proteomes" id="UP000667802"/>
    </source>
</evidence>
<sequence>MTLTRVTPGQPLTSVQKTGLDTVSVLGGGRDIVLAIDITESVGLNDEGHIRLSQIVQDSLKPGDSVYIVPFAQHVTLDDNASETNPLGKPLYFNSNNQQNIDKILNKIPKSDPHFYGTDIQQAELTIYQGIAQLNQNRLQENRPIKRQSIVWITDAPLFTQPGITSQVWVETPAESPFRNAQSPESKQRKAWIDVLPISRRTLQIETKSNQKYNLTVVDIAPTVQEFCTPAPGAQVTCLVNPYLMRKLWLHGLILFFILIGIILLAAKFHRLKKKWNLTVSFEATQKPEDQRCSLPNNKRIAIGEYDSTCHDSIDCPGREVRAYLERKGEKLYLVPNNDATTIYYNGKKVTSRTLIDRLSFRLNCPDIRNRDYEINIKVKK</sequence>
<keyword evidence="1" id="KW-0472">Membrane</keyword>
<evidence type="ECO:0000256" key="1">
    <source>
        <dbReference type="SAM" id="Phobius"/>
    </source>
</evidence>
<comment type="caution">
    <text evidence="2">The sequence shown here is derived from an EMBL/GenBank/DDBJ whole genome shotgun (WGS) entry which is preliminary data.</text>
</comment>
<dbReference type="AlphaFoldDB" id="A0AAP5IGR7"/>
<evidence type="ECO:0000313" key="2">
    <source>
        <dbReference type="EMBL" id="MDR9900847.1"/>
    </source>
</evidence>
<gene>
    <name evidence="2" type="ORF">G7B40_040895</name>
</gene>
<keyword evidence="3" id="KW-1185">Reference proteome</keyword>
<dbReference type="Proteomes" id="UP000667802">
    <property type="component" value="Unassembled WGS sequence"/>
</dbReference>